<keyword evidence="3" id="KW-0645">Protease</keyword>
<evidence type="ECO:0000313" key="12">
    <source>
        <dbReference type="EMBL" id="KKA26166.1"/>
    </source>
</evidence>
<gene>
    <name evidence="12" type="ORF">TD95_003594</name>
</gene>
<dbReference type="InterPro" id="IPR024079">
    <property type="entry name" value="MetalloPept_cat_dom_sf"/>
</dbReference>
<comment type="function">
    <text evidence="1">Secreted metalloproteinase that allows assimilation of proteinaceous substrates.</text>
</comment>
<dbReference type="GO" id="GO:0008237">
    <property type="term" value="F:metallopeptidase activity"/>
    <property type="evidence" value="ECO:0007669"/>
    <property type="project" value="UniProtKB-KW"/>
</dbReference>
<evidence type="ECO:0000259" key="11">
    <source>
        <dbReference type="Pfam" id="PF05572"/>
    </source>
</evidence>
<evidence type="ECO:0000256" key="4">
    <source>
        <dbReference type="ARBA" id="ARBA00022723"/>
    </source>
</evidence>
<keyword evidence="7" id="KW-0862">Zinc</keyword>
<evidence type="ECO:0000256" key="10">
    <source>
        <dbReference type="SAM" id="SignalP"/>
    </source>
</evidence>
<evidence type="ECO:0000256" key="5">
    <source>
        <dbReference type="ARBA" id="ARBA00022729"/>
    </source>
</evidence>
<dbReference type="OrthoDB" id="536211at2759"/>
<dbReference type="EMBL" id="LAEV01002266">
    <property type="protein sequence ID" value="KKA26166.1"/>
    <property type="molecule type" value="Genomic_DNA"/>
</dbReference>
<organism evidence="12 13">
    <name type="scientific">Thielaviopsis punctulata</name>
    <dbReference type="NCBI Taxonomy" id="72032"/>
    <lineage>
        <taxon>Eukaryota</taxon>
        <taxon>Fungi</taxon>
        <taxon>Dikarya</taxon>
        <taxon>Ascomycota</taxon>
        <taxon>Pezizomycotina</taxon>
        <taxon>Sordariomycetes</taxon>
        <taxon>Hypocreomycetidae</taxon>
        <taxon>Microascales</taxon>
        <taxon>Ceratocystidaceae</taxon>
        <taxon>Thielaviopsis</taxon>
    </lineage>
</organism>
<feature type="signal peptide" evidence="10">
    <location>
        <begin position="1"/>
        <end position="18"/>
    </location>
</feature>
<keyword evidence="4" id="KW-0479">Metal-binding</keyword>
<name>A0A0F4Z7W2_9PEZI</name>
<dbReference type="CDD" id="cd04275">
    <property type="entry name" value="ZnMc_pappalysin_like"/>
    <property type="match status" value="1"/>
</dbReference>
<proteinExistence type="inferred from homology"/>
<reference evidence="12 13" key="1">
    <citation type="submission" date="2015-03" db="EMBL/GenBank/DDBJ databases">
        <authorList>
            <person name="Radwan O."/>
            <person name="Al-Naeli F.A."/>
            <person name="Rendon G.A."/>
            <person name="Fields C."/>
        </authorList>
    </citation>
    <scope>NUCLEOTIDE SEQUENCE [LARGE SCALE GENOMIC DNA]</scope>
    <source>
        <strain evidence="12">CR-DP1</strain>
    </source>
</reference>
<evidence type="ECO:0000313" key="13">
    <source>
        <dbReference type="Proteomes" id="UP000033483"/>
    </source>
</evidence>
<comment type="similarity">
    <text evidence="2">Belongs to the peptidase M43B family.</text>
</comment>
<dbReference type="GO" id="GO:0046872">
    <property type="term" value="F:metal ion binding"/>
    <property type="evidence" value="ECO:0007669"/>
    <property type="project" value="UniProtKB-KW"/>
</dbReference>
<accession>A0A0F4Z7W2</accession>
<dbReference type="MEROPS" id="M43.008"/>
<evidence type="ECO:0000256" key="1">
    <source>
        <dbReference type="ARBA" id="ARBA00003174"/>
    </source>
</evidence>
<comment type="caution">
    <text evidence="12">The sequence shown here is derived from an EMBL/GenBank/DDBJ whole genome shotgun (WGS) entry which is preliminary data.</text>
</comment>
<dbReference type="Gene3D" id="3.40.390.10">
    <property type="entry name" value="Collagenase (Catalytic Domain)"/>
    <property type="match status" value="1"/>
</dbReference>
<dbReference type="SUPFAM" id="SSF55486">
    <property type="entry name" value="Metalloproteases ('zincins'), catalytic domain"/>
    <property type="match status" value="1"/>
</dbReference>
<keyword evidence="9" id="KW-1015">Disulfide bond</keyword>
<evidence type="ECO:0000256" key="6">
    <source>
        <dbReference type="ARBA" id="ARBA00022801"/>
    </source>
</evidence>
<evidence type="ECO:0000256" key="8">
    <source>
        <dbReference type="ARBA" id="ARBA00023049"/>
    </source>
</evidence>
<keyword evidence="13" id="KW-1185">Reference proteome</keyword>
<feature type="chain" id="PRO_5002482313" description="Peptidase M43 pregnancy-associated plasma-A domain-containing protein" evidence="10">
    <location>
        <begin position="19"/>
        <end position="280"/>
    </location>
</feature>
<dbReference type="Proteomes" id="UP000033483">
    <property type="component" value="Unassembled WGS sequence"/>
</dbReference>
<dbReference type="PANTHER" id="PTHR47466:SF1">
    <property type="entry name" value="METALLOPROTEASE MEP1 (AFU_ORTHOLOGUE AFUA_1G07730)-RELATED"/>
    <property type="match status" value="1"/>
</dbReference>
<feature type="domain" description="Peptidase M43 pregnancy-associated plasma-A" evidence="11">
    <location>
        <begin position="192"/>
        <end position="273"/>
    </location>
</feature>
<protein>
    <recommendedName>
        <fullName evidence="11">Peptidase M43 pregnancy-associated plasma-A domain-containing protein</fullName>
    </recommendedName>
</protein>
<dbReference type="GO" id="GO:0006508">
    <property type="term" value="P:proteolysis"/>
    <property type="evidence" value="ECO:0007669"/>
    <property type="project" value="UniProtKB-KW"/>
</dbReference>
<keyword evidence="6" id="KW-0378">Hydrolase</keyword>
<dbReference type="InterPro" id="IPR008754">
    <property type="entry name" value="Peptidase_M43"/>
</dbReference>
<dbReference type="Pfam" id="PF05572">
    <property type="entry name" value="Peptidase_M43"/>
    <property type="match status" value="1"/>
</dbReference>
<evidence type="ECO:0000256" key="2">
    <source>
        <dbReference type="ARBA" id="ARBA00008721"/>
    </source>
</evidence>
<evidence type="ECO:0000256" key="9">
    <source>
        <dbReference type="ARBA" id="ARBA00023157"/>
    </source>
</evidence>
<sequence length="280" mass="30854">MLAKSIVSIAVMAVAAVADRVPGRGCGTPSPSENNLADASFMNETETAAIAAGKMIRKAEIEIPVYVHVVASSTKLQDGYLTKDLIQGQLDVLNSDYAGSGFTFSLKATDYTVNSNWARDRSEMSMKRSLRKGDYGTLNLYFQPYVSGYLGYCYFPESGVTQGSSDWYRDGCTILAGTVPGGWESPYTGGRTATHEIGHWLGLYHTFEGYSCTGKGDYISDTPAELSEAFECPVNRDSCPDQEGLDPIRNFMDYTDDSCMEEFTPGQWTRMQSYYTTYRS</sequence>
<evidence type="ECO:0000256" key="3">
    <source>
        <dbReference type="ARBA" id="ARBA00022670"/>
    </source>
</evidence>
<dbReference type="PANTHER" id="PTHR47466">
    <property type="match status" value="1"/>
</dbReference>
<dbReference type="AlphaFoldDB" id="A0A0F4Z7W2"/>
<keyword evidence="8" id="KW-0482">Metalloprotease</keyword>
<keyword evidence="5 10" id="KW-0732">Signal</keyword>
<evidence type="ECO:0000256" key="7">
    <source>
        <dbReference type="ARBA" id="ARBA00022833"/>
    </source>
</evidence>